<evidence type="ECO:0000259" key="2">
    <source>
        <dbReference type="Pfam" id="PF12417"/>
    </source>
</evidence>
<reference evidence="3" key="1">
    <citation type="journal article" date="2020" name="Stud. Mycol.">
        <title>101 Dothideomycetes genomes: a test case for predicting lifestyles and emergence of pathogens.</title>
        <authorList>
            <person name="Haridas S."/>
            <person name="Albert R."/>
            <person name="Binder M."/>
            <person name="Bloem J."/>
            <person name="Labutti K."/>
            <person name="Salamov A."/>
            <person name="Andreopoulos B."/>
            <person name="Baker S."/>
            <person name="Barry K."/>
            <person name="Bills G."/>
            <person name="Bluhm B."/>
            <person name="Cannon C."/>
            <person name="Castanera R."/>
            <person name="Culley D."/>
            <person name="Daum C."/>
            <person name="Ezra D."/>
            <person name="Gonzalez J."/>
            <person name="Henrissat B."/>
            <person name="Kuo A."/>
            <person name="Liang C."/>
            <person name="Lipzen A."/>
            <person name="Lutzoni F."/>
            <person name="Magnuson J."/>
            <person name="Mondo S."/>
            <person name="Nolan M."/>
            <person name="Ohm R."/>
            <person name="Pangilinan J."/>
            <person name="Park H.-J."/>
            <person name="Ramirez L."/>
            <person name="Alfaro M."/>
            <person name="Sun H."/>
            <person name="Tritt A."/>
            <person name="Yoshinaga Y."/>
            <person name="Zwiers L.-H."/>
            <person name="Turgeon B."/>
            <person name="Goodwin S."/>
            <person name="Spatafora J."/>
            <person name="Crous P."/>
            <person name="Grigoriev I."/>
        </authorList>
    </citation>
    <scope>NUCLEOTIDE SEQUENCE</scope>
    <source>
        <strain evidence="3">CBS 122368</strain>
    </source>
</reference>
<name>A0A6A6I294_9PLEO</name>
<accession>A0A6A6I294</accession>
<dbReference type="AlphaFoldDB" id="A0A6A6I294"/>
<dbReference type="OrthoDB" id="2993351at2759"/>
<organism evidence="3 4">
    <name type="scientific">Trematosphaeria pertusa</name>
    <dbReference type="NCBI Taxonomy" id="390896"/>
    <lineage>
        <taxon>Eukaryota</taxon>
        <taxon>Fungi</taxon>
        <taxon>Dikarya</taxon>
        <taxon>Ascomycota</taxon>
        <taxon>Pezizomycotina</taxon>
        <taxon>Dothideomycetes</taxon>
        <taxon>Pleosporomycetidae</taxon>
        <taxon>Pleosporales</taxon>
        <taxon>Massarineae</taxon>
        <taxon>Trematosphaeriaceae</taxon>
        <taxon>Trematosphaeria</taxon>
    </lineage>
</organism>
<feature type="domain" description="DUF3669" evidence="2">
    <location>
        <begin position="218"/>
        <end position="283"/>
    </location>
</feature>
<gene>
    <name evidence="3" type="ORF">BU26DRAFT_509298</name>
</gene>
<dbReference type="EMBL" id="ML987203">
    <property type="protein sequence ID" value="KAF2244397.1"/>
    <property type="molecule type" value="Genomic_DNA"/>
</dbReference>
<evidence type="ECO:0000313" key="3">
    <source>
        <dbReference type="EMBL" id="KAF2244397.1"/>
    </source>
</evidence>
<protein>
    <recommendedName>
        <fullName evidence="2">DUF3669 domain-containing protein</fullName>
    </recommendedName>
</protein>
<dbReference type="RefSeq" id="XP_033679401.1">
    <property type="nucleotide sequence ID" value="XM_033827139.1"/>
</dbReference>
<dbReference type="Proteomes" id="UP000800094">
    <property type="component" value="Unassembled WGS sequence"/>
</dbReference>
<dbReference type="PANTHER" id="PTHR40780:SF3">
    <property type="entry name" value="DUF3669 DOMAIN-CONTAINING PROTEIN"/>
    <property type="match status" value="1"/>
</dbReference>
<proteinExistence type="predicted"/>
<dbReference type="PANTHER" id="PTHR40780">
    <property type="entry name" value="DUF3669 DOMAIN-CONTAINING PROTEIN"/>
    <property type="match status" value="1"/>
</dbReference>
<dbReference type="GeneID" id="54580469"/>
<dbReference type="Pfam" id="PF12417">
    <property type="entry name" value="DUF3669"/>
    <property type="match status" value="1"/>
</dbReference>
<sequence length="312" mass="35971">MLSTGASGLFSEREEQCHQERRRRAKPLNDQEMHLQVISNCNSSIPVRIASSCGVVEADDPWWQVTIGLFPDNLSPCRGYKMERIPAMPRAAREMLIDRYCPEDLQAFVRTNRDDQDCLVRLYTGRRRLPSASQSRFQRFSLRNYPLHVDQMEELGLDTHAIARTLADALTHCYWIAGVDANDVEFVLAPQKTHSEHCENSPEVPRFRSDALGGEFVIWMLDYDCCREMSQDEAGVDQAVKAFYRNDPYYPRPYAHGHAEEDRSLWQTFRSRFLESSRHILKGRTALATILIEKIEEEGRRRCERGGLEGAD</sequence>
<dbReference type="InterPro" id="IPR022137">
    <property type="entry name" value="Znf_prot_DUF3669"/>
</dbReference>
<evidence type="ECO:0000256" key="1">
    <source>
        <dbReference type="SAM" id="MobiDB-lite"/>
    </source>
</evidence>
<evidence type="ECO:0000313" key="4">
    <source>
        <dbReference type="Proteomes" id="UP000800094"/>
    </source>
</evidence>
<feature type="region of interest" description="Disordered" evidence="1">
    <location>
        <begin position="1"/>
        <end position="29"/>
    </location>
</feature>
<keyword evidence="4" id="KW-1185">Reference proteome</keyword>